<evidence type="ECO:0000259" key="5">
    <source>
        <dbReference type="Pfam" id="PF11827"/>
    </source>
</evidence>
<dbReference type="InterPro" id="IPR021782">
    <property type="entry name" value="DUF3347"/>
</dbReference>
<dbReference type="AlphaFoldDB" id="A0A238VTU9"/>
<evidence type="ECO:0000259" key="7">
    <source>
        <dbReference type="Pfam" id="PF25869"/>
    </source>
</evidence>
<name>A0A238VTU9_9FLAO</name>
<dbReference type="EMBL" id="FZNY01000001">
    <property type="protein sequence ID" value="SNR37760.1"/>
    <property type="molecule type" value="Genomic_DNA"/>
</dbReference>
<dbReference type="GO" id="GO:0030288">
    <property type="term" value="C:outer membrane-bounded periplasmic space"/>
    <property type="evidence" value="ECO:0007669"/>
    <property type="project" value="TreeGrafter"/>
</dbReference>
<proteinExistence type="inferred from homology"/>
<dbReference type="Gene3D" id="6.10.140.730">
    <property type="match status" value="1"/>
</dbReference>
<dbReference type="Proteomes" id="UP000198379">
    <property type="component" value="Unassembled WGS sequence"/>
</dbReference>
<keyword evidence="2" id="KW-0813">Transport</keyword>
<dbReference type="NCBIfam" id="TIGR01730">
    <property type="entry name" value="RND_mfp"/>
    <property type="match status" value="1"/>
</dbReference>
<feature type="domain" description="DUF3347" evidence="5">
    <location>
        <begin position="463"/>
        <end position="555"/>
    </location>
</feature>
<dbReference type="InterPro" id="IPR058649">
    <property type="entry name" value="CzcB_C"/>
</dbReference>
<accession>A0A238VTU9</accession>
<keyword evidence="4" id="KW-0812">Transmembrane</keyword>
<evidence type="ECO:0000259" key="9">
    <source>
        <dbReference type="Pfam" id="PF25954"/>
    </source>
</evidence>
<evidence type="ECO:0000259" key="8">
    <source>
        <dbReference type="Pfam" id="PF25919"/>
    </source>
</evidence>
<feature type="transmembrane region" description="Helical" evidence="4">
    <location>
        <begin position="5"/>
        <end position="24"/>
    </location>
</feature>
<dbReference type="GO" id="GO:0022857">
    <property type="term" value="F:transmembrane transporter activity"/>
    <property type="evidence" value="ECO:0007669"/>
    <property type="project" value="InterPro"/>
</dbReference>
<feature type="domain" description="CusB-like three alpha-helical bundle" evidence="7">
    <location>
        <begin position="165"/>
        <end position="215"/>
    </location>
</feature>
<dbReference type="RefSeq" id="WP_089369712.1">
    <property type="nucleotide sequence ID" value="NZ_BMEP01000002.1"/>
</dbReference>
<evidence type="ECO:0000256" key="1">
    <source>
        <dbReference type="ARBA" id="ARBA00009477"/>
    </source>
</evidence>
<organism evidence="11 12">
    <name type="scientific">Dokdonia pacifica</name>
    <dbReference type="NCBI Taxonomy" id="1627892"/>
    <lineage>
        <taxon>Bacteria</taxon>
        <taxon>Pseudomonadati</taxon>
        <taxon>Bacteroidota</taxon>
        <taxon>Flavobacteriia</taxon>
        <taxon>Flavobacteriales</taxon>
        <taxon>Flavobacteriaceae</taxon>
        <taxon>Dokdonia</taxon>
    </lineage>
</organism>
<dbReference type="Gene3D" id="2.40.420.20">
    <property type="match status" value="1"/>
</dbReference>
<dbReference type="GO" id="GO:0016020">
    <property type="term" value="C:membrane"/>
    <property type="evidence" value="ECO:0007669"/>
    <property type="project" value="InterPro"/>
</dbReference>
<dbReference type="InterPro" id="IPR051909">
    <property type="entry name" value="MFP_Cation_Efflux"/>
</dbReference>
<keyword evidence="4" id="KW-1133">Transmembrane helix</keyword>
<dbReference type="InterPro" id="IPR058792">
    <property type="entry name" value="Beta-barrel_RND_2"/>
</dbReference>
<dbReference type="Pfam" id="PF19335">
    <property type="entry name" value="HMBD"/>
    <property type="match status" value="1"/>
</dbReference>
<sequence>MNKNIIYIGVALIVGLLGGFLIFGGDSADSATNEVMDNHNHSEEIASNQMWTCSMHPQIMQPEAGDCPICGMDLIPAETGADGLSANEIKMTDNATALANIQTSVVGQGEMEDNSLKLSGKIKANEESNAVQVTYFGGRIEKLYVNSTGERVGAGQRLATIYSPELVAAQQELLTASSLKESQPELYKAVRNKLKLWKLSEKQINAIESAGKVQEYFPVFATVSGTVTHKMVEEGDYVKQGQPLYKIANFNTVWAEFDAYENQIALLKEGQSIKVTTNAYRNEVFDAKISFIDPLLNSTTRTIVVRAVLNNKKDKFKPGMFVEGKVEGIQSSSKSTVTVPATAVMWTGERSVVYIKTKPNESVFEMREVLLGNTNGTNYTILEGLENGDEVVTNGTFTVDAAAQLQGKKSMMNTEGGKTTTGHEGHLGMQENSSGDAKENTNHSKMNKRIEVPNKFQNQLKEVFDDYILLKDALVNDNSEEAQTVAKNIGKNLAKVDMKLLSDNEAHNHWMTIQKELKNSASAIEKNSNIAAQRGHFKHLSAHMISSVRLFGINQTVYSEFCPMADNNKGAYWLSLEKEIRNPYYGEAMLTCGEVKETLE</sequence>
<comment type="similarity">
    <text evidence="1">Belongs to the membrane fusion protein (MFP) (TC 8.A.1) family.</text>
</comment>
<evidence type="ECO:0000256" key="4">
    <source>
        <dbReference type="SAM" id="Phobius"/>
    </source>
</evidence>
<dbReference type="Pfam" id="PF25919">
    <property type="entry name" value="BSH_CusB"/>
    <property type="match status" value="1"/>
</dbReference>
<reference evidence="11 12" key="1">
    <citation type="submission" date="2017-06" db="EMBL/GenBank/DDBJ databases">
        <authorList>
            <person name="Kim H.J."/>
            <person name="Triplett B.A."/>
        </authorList>
    </citation>
    <scope>NUCLEOTIDE SEQUENCE [LARGE SCALE GENOMIC DNA]</scope>
    <source>
        <strain evidence="11 12">DSM 25597</strain>
    </source>
</reference>
<dbReference type="OrthoDB" id="9806939at2"/>
<dbReference type="GO" id="GO:0060003">
    <property type="term" value="P:copper ion export"/>
    <property type="evidence" value="ECO:0007669"/>
    <property type="project" value="TreeGrafter"/>
</dbReference>
<dbReference type="PANTHER" id="PTHR30097:SF4">
    <property type="entry name" value="SLR6042 PROTEIN"/>
    <property type="match status" value="1"/>
</dbReference>
<dbReference type="GO" id="GO:0046914">
    <property type="term" value="F:transition metal ion binding"/>
    <property type="evidence" value="ECO:0007669"/>
    <property type="project" value="TreeGrafter"/>
</dbReference>
<dbReference type="Pfam" id="PF11827">
    <property type="entry name" value="DUF3347"/>
    <property type="match status" value="1"/>
</dbReference>
<dbReference type="InterPro" id="IPR045800">
    <property type="entry name" value="HMBD"/>
</dbReference>
<dbReference type="InterPro" id="IPR058790">
    <property type="entry name" value="BSH_CusB"/>
</dbReference>
<dbReference type="PANTHER" id="PTHR30097">
    <property type="entry name" value="CATION EFFLUX SYSTEM PROTEIN CUSB"/>
    <property type="match status" value="1"/>
</dbReference>
<protein>
    <submittedName>
        <fullName evidence="11">Membrane fusion protein, Cu(I)/Ag(I) efflux system</fullName>
    </submittedName>
</protein>
<evidence type="ECO:0000259" key="10">
    <source>
        <dbReference type="Pfam" id="PF25975"/>
    </source>
</evidence>
<evidence type="ECO:0000259" key="6">
    <source>
        <dbReference type="Pfam" id="PF19335"/>
    </source>
</evidence>
<dbReference type="GO" id="GO:0015679">
    <property type="term" value="P:plasma membrane copper ion transport"/>
    <property type="evidence" value="ECO:0007669"/>
    <property type="project" value="TreeGrafter"/>
</dbReference>
<dbReference type="SUPFAM" id="SSF111369">
    <property type="entry name" value="HlyD-like secretion proteins"/>
    <property type="match status" value="1"/>
</dbReference>
<evidence type="ECO:0000313" key="12">
    <source>
        <dbReference type="Proteomes" id="UP000198379"/>
    </source>
</evidence>
<feature type="domain" description="CusB-like beta-barrel" evidence="9">
    <location>
        <begin position="252"/>
        <end position="326"/>
    </location>
</feature>
<keyword evidence="12" id="KW-1185">Reference proteome</keyword>
<evidence type="ECO:0000256" key="3">
    <source>
        <dbReference type="SAM" id="MobiDB-lite"/>
    </source>
</evidence>
<keyword evidence="4" id="KW-0472">Membrane</keyword>
<dbReference type="Pfam" id="PF25975">
    <property type="entry name" value="CzcB_C"/>
    <property type="match status" value="1"/>
</dbReference>
<dbReference type="InterPro" id="IPR058791">
    <property type="entry name" value="3HB_CusB"/>
</dbReference>
<dbReference type="Gene3D" id="2.40.30.170">
    <property type="match status" value="1"/>
</dbReference>
<gene>
    <name evidence="11" type="ORF">SAMN06265376_101357</name>
</gene>
<dbReference type="InterPro" id="IPR006143">
    <property type="entry name" value="RND_pump_MFP"/>
</dbReference>
<dbReference type="Pfam" id="PF25869">
    <property type="entry name" value="3HB_CusB"/>
    <property type="match status" value="1"/>
</dbReference>
<dbReference type="FunFam" id="2.40.30.170:FF:000010">
    <property type="entry name" value="Efflux RND transporter periplasmic adaptor subunit"/>
    <property type="match status" value="1"/>
</dbReference>
<evidence type="ECO:0000313" key="11">
    <source>
        <dbReference type="EMBL" id="SNR37760.1"/>
    </source>
</evidence>
<feature type="domain" description="CzcB-like C-terminal circularly permuted SH3-like" evidence="10">
    <location>
        <begin position="337"/>
        <end position="399"/>
    </location>
</feature>
<feature type="domain" description="Heavy metal binding" evidence="6">
    <location>
        <begin position="51"/>
        <end position="77"/>
    </location>
</feature>
<feature type="domain" description="CusB-like barrel-sandwich hybrid" evidence="8">
    <location>
        <begin position="137"/>
        <end position="248"/>
    </location>
</feature>
<dbReference type="Pfam" id="PF25954">
    <property type="entry name" value="Beta-barrel_RND_2"/>
    <property type="match status" value="1"/>
</dbReference>
<feature type="region of interest" description="Disordered" evidence="3">
    <location>
        <begin position="420"/>
        <end position="443"/>
    </location>
</feature>
<evidence type="ECO:0000256" key="2">
    <source>
        <dbReference type="ARBA" id="ARBA00022448"/>
    </source>
</evidence>